<gene>
    <name evidence="1" type="ORF">ROHU_010220</name>
</gene>
<evidence type="ECO:0000313" key="1">
    <source>
        <dbReference type="EMBL" id="RXN12233.1"/>
    </source>
</evidence>
<comment type="caution">
    <text evidence="1">The sequence shown here is derived from an EMBL/GenBank/DDBJ whole genome shotgun (WGS) entry which is preliminary data.</text>
</comment>
<dbReference type="Proteomes" id="UP000290572">
    <property type="component" value="Unassembled WGS sequence"/>
</dbReference>
<reference evidence="1 2" key="1">
    <citation type="submission" date="2018-03" db="EMBL/GenBank/DDBJ databases">
        <title>Draft genome sequence of Rohu Carp (Labeo rohita).</title>
        <authorList>
            <person name="Das P."/>
            <person name="Kushwaha B."/>
            <person name="Joshi C.G."/>
            <person name="Kumar D."/>
            <person name="Nagpure N.S."/>
            <person name="Sahoo L."/>
            <person name="Das S.P."/>
            <person name="Bit A."/>
            <person name="Patnaik S."/>
            <person name="Meher P.K."/>
            <person name="Jayasankar P."/>
            <person name="Koringa P.G."/>
            <person name="Patel N.V."/>
            <person name="Hinsu A.T."/>
            <person name="Kumar R."/>
            <person name="Pandey M."/>
            <person name="Agarwal S."/>
            <person name="Srivastava S."/>
            <person name="Singh M."/>
            <person name="Iquebal M.A."/>
            <person name="Jaiswal S."/>
            <person name="Angadi U.B."/>
            <person name="Kumar N."/>
            <person name="Raza M."/>
            <person name="Shah T.M."/>
            <person name="Rai A."/>
            <person name="Jena J.K."/>
        </authorList>
    </citation>
    <scope>NUCLEOTIDE SEQUENCE [LARGE SCALE GENOMIC DNA]</scope>
    <source>
        <strain evidence="1">DASCIFA01</strain>
        <tissue evidence="1">Testis</tissue>
    </source>
</reference>
<keyword evidence="2" id="KW-1185">Reference proteome</keyword>
<protein>
    <submittedName>
        <fullName evidence="1">Transcription factor HES-5-like protein</fullName>
    </submittedName>
</protein>
<dbReference type="EMBL" id="QBIY01013076">
    <property type="protein sequence ID" value="RXN12233.1"/>
    <property type="molecule type" value="Genomic_DNA"/>
</dbReference>
<evidence type="ECO:0000313" key="2">
    <source>
        <dbReference type="Proteomes" id="UP000290572"/>
    </source>
</evidence>
<accession>A0A498LXF8</accession>
<name>A0A498LXF8_LABRO</name>
<sequence>MFSSLPSASKVTYIHLYECGYAGHFKFPQVISKHENEKTIFGKDAQRSYQLKLKCLLAPEFLKQQPDSKLEKAEILEMMLNFMQCHNFTSHAVNSGFSMCEQNRRESVLPDQKTFSKDMNVNKSAI</sequence>
<dbReference type="STRING" id="84645.A0A498LXF8"/>
<organism evidence="1 2">
    <name type="scientific">Labeo rohita</name>
    <name type="common">Indian major carp</name>
    <name type="synonym">Cyprinus rohita</name>
    <dbReference type="NCBI Taxonomy" id="84645"/>
    <lineage>
        <taxon>Eukaryota</taxon>
        <taxon>Metazoa</taxon>
        <taxon>Chordata</taxon>
        <taxon>Craniata</taxon>
        <taxon>Vertebrata</taxon>
        <taxon>Euteleostomi</taxon>
        <taxon>Actinopterygii</taxon>
        <taxon>Neopterygii</taxon>
        <taxon>Teleostei</taxon>
        <taxon>Ostariophysi</taxon>
        <taxon>Cypriniformes</taxon>
        <taxon>Cyprinidae</taxon>
        <taxon>Labeoninae</taxon>
        <taxon>Labeonini</taxon>
        <taxon>Labeo</taxon>
    </lineage>
</organism>
<proteinExistence type="predicted"/>
<dbReference type="AlphaFoldDB" id="A0A498LXF8"/>